<keyword evidence="3 5" id="KW-0597">Phosphoprotein</keyword>
<dbReference type="PROSITE" id="PS50110">
    <property type="entry name" value="RESPONSE_REGULATORY"/>
    <property type="match status" value="2"/>
</dbReference>
<dbReference type="Gene3D" id="3.30.565.10">
    <property type="entry name" value="Histidine kinase-like ATPase, C-terminal domain"/>
    <property type="match status" value="1"/>
</dbReference>
<dbReference type="SUPFAM" id="SSF47384">
    <property type="entry name" value="Homodimeric domain of signal transducing histidine kinase"/>
    <property type="match status" value="1"/>
</dbReference>
<dbReference type="Gene3D" id="1.10.287.130">
    <property type="match status" value="1"/>
</dbReference>
<evidence type="ECO:0000259" key="7">
    <source>
        <dbReference type="PROSITE" id="PS50110"/>
    </source>
</evidence>
<dbReference type="Pfam" id="PF02518">
    <property type="entry name" value="HATPase_c"/>
    <property type="match status" value="1"/>
</dbReference>
<organism evidence="9 10">
    <name type="scientific">Parabacteroides acidifaciens</name>
    <dbReference type="NCBI Taxonomy" id="2290935"/>
    <lineage>
        <taxon>Bacteria</taxon>
        <taxon>Pseudomonadati</taxon>
        <taxon>Bacteroidota</taxon>
        <taxon>Bacteroidia</taxon>
        <taxon>Bacteroidales</taxon>
        <taxon>Tannerellaceae</taxon>
        <taxon>Parabacteroides</taxon>
    </lineage>
</organism>
<name>A0A3D8HGP9_9BACT</name>
<feature type="domain" description="Response regulatory" evidence="7">
    <location>
        <begin position="530"/>
        <end position="646"/>
    </location>
</feature>
<dbReference type="InterPro" id="IPR004358">
    <property type="entry name" value="Sig_transdc_His_kin-like_C"/>
</dbReference>
<dbReference type="Proteomes" id="UP000629596">
    <property type="component" value="Unassembled WGS sequence"/>
</dbReference>
<dbReference type="PANTHER" id="PTHR45339">
    <property type="entry name" value="HYBRID SIGNAL TRANSDUCTION HISTIDINE KINASE J"/>
    <property type="match status" value="1"/>
</dbReference>
<feature type="domain" description="Histidine kinase" evidence="6">
    <location>
        <begin position="291"/>
        <end position="515"/>
    </location>
</feature>
<dbReference type="CDD" id="cd16922">
    <property type="entry name" value="HATPase_EvgS-ArcB-TorS-like"/>
    <property type="match status" value="1"/>
</dbReference>
<dbReference type="PROSITE" id="PS50109">
    <property type="entry name" value="HIS_KIN"/>
    <property type="match status" value="1"/>
</dbReference>
<evidence type="ECO:0000259" key="6">
    <source>
        <dbReference type="PROSITE" id="PS50109"/>
    </source>
</evidence>
<feature type="modified residue" description="4-aspartylphosphate" evidence="5">
    <location>
        <position position="722"/>
    </location>
</feature>
<dbReference type="InterPro" id="IPR003594">
    <property type="entry name" value="HATPase_dom"/>
</dbReference>
<protein>
    <recommendedName>
        <fullName evidence="2">histidine kinase</fullName>
        <ecNumber evidence="2">2.7.13.3</ecNumber>
    </recommendedName>
</protein>
<dbReference type="InterPro" id="IPR001789">
    <property type="entry name" value="Sig_transdc_resp-reg_receiver"/>
</dbReference>
<evidence type="ECO:0000256" key="2">
    <source>
        <dbReference type="ARBA" id="ARBA00012438"/>
    </source>
</evidence>
<proteinExistence type="predicted"/>
<dbReference type="AlphaFoldDB" id="A0A3D8HGP9"/>
<dbReference type="InterPro" id="IPR036097">
    <property type="entry name" value="HisK_dim/P_sf"/>
</dbReference>
<reference evidence="8 11" key="2">
    <citation type="submission" date="2020-08" db="EMBL/GenBank/DDBJ databases">
        <title>Genome public.</title>
        <authorList>
            <person name="Liu C."/>
            <person name="Sun Q."/>
        </authorList>
    </citation>
    <scope>NUCLEOTIDE SEQUENCE [LARGE SCALE GENOMIC DNA]</scope>
    <source>
        <strain evidence="8 11">426_9</strain>
    </source>
</reference>
<comment type="caution">
    <text evidence="9">The sequence shown here is derived from an EMBL/GenBank/DDBJ whole genome shotgun (WGS) entry which is preliminary data.</text>
</comment>
<evidence type="ECO:0000313" key="9">
    <source>
        <dbReference type="EMBL" id="RDU49757.1"/>
    </source>
</evidence>
<dbReference type="GO" id="GO:0000155">
    <property type="term" value="F:phosphorelay sensor kinase activity"/>
    <property type="evidence" value="ECO:0007669"/>
    <property type="project" value="InterPro"/>
</dbReference>
<dbReference type="EMBL" id="QREV01000013">
    <property type="protein sequence ID" value="RDU49757.1"/>
    <property type="molecule type" value="Genomic_DNA"/>
</dbReference>
<dbReference type="SUPFAM" id="SSF52172">
    <property type="entry name" value="CheY-like"/>
    <property type="match status" value="2"/>
</dbReference>
<dbReference type="SMART" id="SM00448">
    <property type="entry name" value="REC"/>
    <property type="match status" value="2"/>
</dbReference>
<dbReference type="Pfam" id="PF00072">
    <property type="entry name" value="Response_reg"/>
    <property type="match status" value="2"/>
</dbReference>
<keyword evidence="11" id="KW-1185">Reference proteome</keyword>
<dbReference type="Proteomes" id="UP000256321">
    <property type="component" value="Unassembled WGS sequence"/>
</dbReference>
<dbReference type="PANTHER" id="PTHR45339:SF1">
    <property type="entry name" value="HYBRID SIGNAL TRANSDUCTION HISTIDINE KINASE J"/>
    <property type="match status" value="1"/>
</dbReference>
<evidence type="ECO:0000256" key="4">
    <source>
        <dbReference type="ARBA" id="ARBA00023012"/>
    </source>
</evidence>
<dbReference type="Pfam" id="PF00512">
    <property type="entry name" value="HisKA"/>
    <property type="match status" value="1"/>
</dbReference>
<dbReference type="InterPro" id="IPR036890">
    <property type="entry name" value="HATPase_C_sf"/>
</dbReference>
<evidence type="ECO:0000256" key="5">
    <source>
        <dbReference type="PROSITE-ProRule" id="PRU00169"/>
    </source>
</evidence>
<gene>
    <name evidence="9" type="ORF">DWU89_07885</name>
    <name evidence="8" type="ORF">H8784_07715</name>
</gene>
<dbReference type="SMART" id="SM00387">
    <property type="entry name" value="HATPase_c"/>
    <property type="match status" value="1"/>
</dbReference>
<dbReference type="EMBL" id="JACRTI010000013">
    <property type="protein sequence ID" value="MBC8601609.1"/>
    <property type="molecule type" value="Genomic_DNA"/>
</dbReference>
<feature type="modified residue" description="4-aspartylphosphate" evidence="5">
    <location>
        <position position="580"/>
    </location>
</feature>
<accession>A0A3D8HGP9</accession>
<dbReference type="PRINTS" id="PR00344">
    <property type="entry name" value="BCTRLSENSOR"/>
</dbReference>
<dbReference type="SUPFAM" id="SSF55874">
    <property type="entry name" value="ATPase domain of HSP90 chaperone/DNA topoisomerase II/histidine kinase"/>
    <property type="match status" value="1"/>
</dbReference>
<dbReference type="Gene3D" id="3.40.50.2300">
    <property type="match status" value="2"/>
</dbReference>
<feature type="domain" description="Response regulatory" evidence="7">
    <location>
        <begin position="670"/>
        <end position="791"/>
    </location>
</feature>
<dbReference type="InterPro" id="IPR005467">
    <property type="entry name" value="His_kinase_dom"/>
</dbReference>
<reference evidence="9 10" key="1">
    <citation type="submission" date="2018-07" db="EMBL/GenBank/DDBJ databases">
        <title>Parabacteroides acidifaciens nov. sp., isolated from human feces.</title>
        <authorList>
            <person name="Wang Y.J."/>
        </authorList>
    </citation>
    <scope>NUCLEOTIDE SEQUENCE [LARGE SCALE GENOMIC DNA]</scope>
    <source>
        <strain evidence="9 10">426-9</strain>
    </source>
</reference>
<dbReference type="SMART" id="SM00388">
    <property type="entry name" value="HisKA"/>
    <property type="match status" value="1"/>
</dbReference>
<evidence type="ECO:0000313" key="8">
    <source>
        <dbReference type="EMBL" id="MBC8601609.1"/>
    </source>
</evidence>
<comment type="catalytic activity">
    <reaction evidence="1">
        <text>ATP + protein L-histidine = ADP + protein N-phospho-L-histidine.</text>
        <dbReference type="EC" id="2.7.13.3"/>
    </reaction>
</comment>
<dbReference type="CDD" id="cd17546">
    <property type="entry name" value="REC_hyHK_CKI1_RcsC-like"/>
    <property type="match status" value="2"/>
</dbReference>
<evidence type="ECO:0000313" key="11">
    <source>
        <dbReference type="Proteomes" id="UP000629596"/>
    </source>
</evidence>
<evidence type="ECO:0000256" key="3">
    <source>
        <dbReference type="ARBA" id="ARBA00022553"/>
    </source>
</evidence>
<evidence type="ECO:0000313" key="10">
    <source>
        <dbReference type="Proteomes" id="UP000256321"/>
    </source>
</evidence>
<sequence>MRQVNSKDKKAGANPLANHQYLMNTIRTIYLEDGSVETQKDCMHPELENTRQDYTSLINILRKDVYPPDRNLWDETVSLDAFHQMITEGCFHKVFDMRFCNELFGFEWREAFIDILVDEEGVPDRVVLLSRNVNDFRKSQIIETAVQSEYDYVIYIEASKNNYVMYTSGSGSDSPPPIASSDYDGVVAEYNRQYMAPELCEEMTRKLSIAHVDPILRQYGEYTVYGTMIENGVNREKKMRFSYFDKEKNIWLMTRTDITEIKEERKQKQLLQEALESATAANRAKSDFLSRMSHDVRTPINAIVGMTAIASLHMDDQNRIADCLKKITISSKLLLNLINEVLDMSKLESGKIMLTEESFKLDELLDSLFIMVQQAFEEKNQKLLIHVTKVKHECLIGDVQRIQQALLNMLTNAIKYTPEGGQIQLSVKEKPSVYNGYGQFEIAVSDNGIGMKPDFLEKVFEPFERSNDTATRNIQGTGLGMAISRHIAQMMNGDIHVESEYGKGSTFTMDIHIKLGGADEYTNDILVDLPVLVVDDDDISCEIACENLSELGMKPEWVLSGQDAVQKIIDGNSYFAIIIDLMMPGMNGIETACKIREYVGPDVPIIIISAYDYSGYEIEALKAGVNGFISKPIMKSKLFHLMKKFATNKKDEQETTIIIPSVITSFPGKRILVVEDNELNREIAYELLKETHAEVETACDGQEAVDKVAASPEGYYDFIIMDIQMPVMDGLEATKQIRHLNRKDIRNLPIIAMSANAFAEDVRLSLEAGMNEHIPKPIDIERLYSIMGRWFR</sequence>
<evidence type="ECO:0000256" key="1">
    <source>
        <dbReference type="ARBA" id="ARBA00000085"/>
    </source>
</evidence>
<keyword evidence="4" id="KW-0902">Two-component regulatory system</keyword>
<dbReference type="InterPro" id="IPR011006">
    <property type="entry name" value="CheY-like_superfamily"/>
</dbReference>
<dbReference type="FunFam" id="3.30.565.10:FF:000010">
    <property type="entry name" value="Sensor histidine kinase RcsC"/>
    <property type="match status" value="1"/>
</dbReference>
<dbReference type="RefSeq" id="WP_115499100.1">
    <property type="nucleotide sequence ID" value="NZ_JACRTI010000013.1"/>
</dbReference>
<dbReference type="InterPro" id="IPR003661">
    <property type="entry name" value="HisK_dim/P_dom"/>
</dbReference>
<dbReference type="EC" id="2.7.13.3" evidence="2"/>
<dbReference type="CDD" id="cd00082">
    <property type="entry name" value="HisKA"/>
    <property type="match status" value="1"/>
</dbReference>